<accession>A0AAD9M235</accession>
<keyword evidence="2 6" id="KW-0121">Carboxypeptidase</keyword>
<evidence type="ECO:0000256" key="3">
    <source>
        <dbReference type="ARBA" id="ARBA00022670"/>
    </source>
</evidence>
<evidence type="ECO:0000313" key="6">
    <source>
        <dbReference type="EMBL" id="KAK2029187.1"/>
    </source>
</evidence>
<evidence type="ECO:0000256" key="2">
    <source>
        <dbReference type="ARBA" id="ARBA00022645"/>
    </source>
</evidence>
<evidence type="ECO:0000256" key="5">
    <source>
        <dbReference type="ARBA" id="ARBA00023180"/>
    </source>
</evidence>
<dbReference type="EMBL" id="MU842867">
    <property type="protein sequence ID" value="KAK2029187.1"/>
    <property type="molecule type" value="Genomic_DNA"/>
</dbReference>
<dbReference type="GO" id="GO:0006508">
    <property type="term" value="P:proteolysis"/>
    <property type="evidence" value="ECO:0007669"/>
    <property type="project" value="UniProtKB-KW"/>
</dbReference>
<dbReference type="PRINTS" id="PR00724">
    <property type="entry name" value="CRBOXYPTASEC"/>
</dbReference>
<gene>
    <name evidence="6" type="ORF">LX32DRAFT_719085</name>
</gene>
<name>A0AAD9M235_9PEZI</name>
<organism evidence="6 7">
    <name type="scientific">Colletotrichum zoysiae</name>
    <dbReference type="NCBI Taxonomy" id="1216348"/>
    <lineage>
        <taxon>Eukaryota</taxon>
        <taxon>Fungi</taxon>
        <taxon>Dikarya</taxon>
        <taxon>Ascomycota</taxon>
        <taxon>Pezizomycotina</taxon>
        <taxon>Sordariomycetes</taxon>
        <taxon>Hypocreomycetidae</taxon>
        <taxon>Glomerellales</taxon>
        <taxon>Glomerellaceae</taxon>
        <taxon>Colletotrichum</taxon>
        <taxon>Colletotrichum graminicola species complex</taxon>
    </lineage>
</organism>
<keyword evidence="5" id="KW-0325">Glycoprotein</keyword>
<comment type="caution">
    <text evidence="6">The sequence shown here is derived from an EMBL/GenBank/DDBJ whole genome shotgun (WGS) entry which is preliminary data.</text>
</comment>
<proteinExistence type="inferred from homology"/>
<protein>
    <submittedName>
        <fullName evidence="6">Serine carboxypeptidase</fullName>
    </submittedName>
</protein>
<dbReference type="Pfam" id="PF00450">
    <property type="entry name" value="Peptidase_S10"/>
    <property type="match status" value="1"/>
</dbReference>
<evidence type="ECO:0000256" key="1">
    <source>
        <dbReference type="ARBA" id="ARBA00009431"/>
    </source>
</evidence>
<evidence type="ECO:0000256" key="4">
    <source>
        <dbReference type="ARBA" id="ARBA00022801"/>
    </source>
</evidence>
<dbReference type="AlphaFoldDB" id="A0AAD9M235"/>
<dbReference type="GO" id="GO:0004185">
    <property type="term" value="F:serine-type carboxypeptidase activity"/>
    <property type="evidence" value="ECO:0007669"/>
    <property type="project" value="InterPro"/>
</dbReference>
<keyword evidence="3" id="KW-0645">Protease</keyword>
<reference evidence="6" key="1">
    <citation type="submission" date="2021-06" db="EMBL/GenBank/DDBJ databases">
        <title>Comparative genomics, transcriptomics and evolutionary studies reveal genomic signatures of adaptation to plant cell wall in hemibiotrophic fungi.</title>
        <authorList>
            <consortium name="DOE Joint Genome Institute"/>
            <person name="Baroncelli R."/>
            <person name="Diaz J.F."/>
            <person name="Benocci T."/>
            <person name="Peng M."/>
            <person name="Battaglia E."/>
            <person name="Haridas S."/>
            <person name="Andreopoulos W."/>
            <person name="Labutti K."/>
            <person name="Pangilinan J."/>
            <person name="Floch G.L."/>
            <person name="Makela M.R."/>
            <person name="Henrissat B."/>
            <person name="Grigoriev I.V."/>
            <person name="Crouch J.A."/>
            <person name="De Vries R.P."/>
            <person name="Sukno S.A."/>
            <person name="Thon M.R."/>
        </authorList>
    </citation>
    <scope>NUCLEOTIDE SEQUENCE</scope>
    <source>
        <strain evidence="6">MAFF235873</strain>
    </source>
</reference>
<dbReference type="Proteomes" id="UP001232148">
    <property type="component" value="Unassembled WGS sequence"/>
</dbReference>
<keyword evidence="4" id="KW-0378">Hydrolase</keyword>
<dbReference type="InterPro" id="IPR001563">
    <property type="entry name" value="Peptidase_S10"/>
</dbReference>
<dbReference type="SUPFAM" id="SSF53474">
    <property type="entry name" value="alpha/beta-Hydrolases"/>
    <property type="match status" value="1"/>
</dbReference>
<keyword evidence="7" id="KW-1185">Reference proteome</keyword>
<comment type="similarity">
    <text evidence="1">Belongs to the peptidase S10 family.</text>
</comment>
<dbReference type="Gene3D" id="3.40.50.1820">
    <property type="entry name" value="alpha/beta hydrolase"/>
    <property type="match status" value="1"/>
</dbReference>
<dbReference type="InterPro" id="IPR029058">
    <property type="entry name" value="AB_hydrolase_fold"/>
</dbReference>
<sequence length="565" mass="60590">MKKLSPLAAWAATATAFFNSKDQPGLHWGHASEHTGFVGASAPSAARQPREKHAFLTDKTSKFAVNGTSIPDVGFDAGESYAGLLPIDAGDGDGDGEMQELYFWFFPKEKPSDGDKEIVIWLTGGPGCSSIGELLQENGPISWKPGTRAPVRNPWSWHRLANVVWVDQPVGTGYSRGPVTATDERDVARQFLGFWRNFVDAFGLRGYKVYVAGSFYSGLFTPYISSAMLDARDDAGDGGGGGGGGYFDVGGMMVLDPLLSQYALGQDFAVSRVLDYWGPAFSLNETTREAVREMEDRCGYRDYVDRYLAFPPSGVQPVEIPGSSRYGDHVPECDALALVTAAERAANPCFSVFNVLRACPLPFDPLGFSENTWYHPGPGPVYFDRPDVKAAIHAPPDGEWRFCSRRAAFAGGVDGSLAPGPGSLPVIPGVVERTGNVVVGHGLRDLMVQSAGTLMAIQNMTWGGALGFQSRPGSTLRVPHHGYGGDAAEDGMPGGGGGGELGVWHSERGLTYFETPTAGHFLGRDAPSVSFRALEVLLGRVRDFGSDAPFTTDLEERRAALSEEL</sequence>
<dbReference type="PANTHER" id="PTHR11802:SF479">
    <property type="entry name" value="CARBOXYPEPTIDASE"/>
    <property type="match status" value="1"/>
</dbReference>
<evidence type="ECO:0000313" key="7">
    <source>
        <dbReference type="Proteomes" id="UP001232148"/>
    </source>
</evidence>
<dbReference type="PANTHER" id="PTHR11802">
    <property type="entry name" value="SERINE PROTEASE FAMILY S10 SERINE CARBOXYPEPTIDASE"/>
    <property type="match status" value="1"/>
</dbReference>